<dbReference type="GO" id="GO:0033178">
    <property type="term" value="C:proton-transporting two-sector ATPase complex, catalytic domain"/>
    <property type="evidence" value="ECO:0007669"/>
    <property type="project" value="InterPro"/>
</dbReference>
<dbReference type="HAMAP" id="MF_00311">
    <property type="entry name" value="ATP_synth_E_arch"/>
    <property type="match status" value="1"/>
</dbReference>
<dbReference type="Gene3D" id="1.20.5.620">
    <property type="entry name" value="F1F0 ATP synthase subunit B, membrane domain"/>
    <property type="match status" value="1"/>
</dbReference>
<dbReference type="InterPro" id="IPR038495">
    <property type="entry name" value="ATPase_E_C"/>
</dbReference>
<accession>A0A2U1S8U2</accession>
<comment type="caution">
    <text evidence="8">The sequence shown here is derived from an EMBL/GenBank/DDBJ whole genome shotgun (WGS) entry which is preliminary data.</text>
</comment>
<keyword evidence="3 7" id="KW-0375">Hydrogen ion transport</keyword>
<dbReference type="SUPFAM" id="SSF81573">
    <property type="entry name" value="F1F0 ATP synthase subunit B, membrane domain"/>
    <property type="match status" value="1"/>
</dbReference>
<name>A0A2U1S8U2_9EURY</name>
<evidence type="ECO:0000256" key="3">
    <source>
        <dbReference type="ARBA" id="ARBA00022781"/>
    </source>
</evidence>
<dbReference type="EMBL" id="MZGU01000003">
    <property type="protein sequence ID" value="PWB86680.1"/>
    <property type="molecule type" value="Genomic_DNA"/>
</dbReference>
<dbReference type="PANTHER" id="PTHR45715">
    <property type="entry name" value="ATPASE H+-TRANSPORTING V1 SUBUNIT E1A-RELATED"/>
    <property type="match status" value="1"/>
</dbReference>
<reference evidence="8 9" key="1">
    <citation type="submission" date="2017-03" db="EMBL/GenBank/DDBJ databases">
        <title>Genome sequence of Methanobrevibacter wosei.</title>
        <authorList>
            <person name="Poehlein A."/>
            <person name="Seedorf H."/>
            <person name="Daniel R."/>
        </authorList>
    </citation>
    <scope>NUCLEOTIDE SEQUENCE [LARGE SCALE GENOMIC DNA]</scope>
    <source>
        <strain evidence="8 9">DSM 11979</strain>
    </source>
</reference>
<evidence type="ECO:0000256" key="4">
    <source>
        <dbReference type="ARBA" id="ARBA00023065"/>
    </source>
</evidence>
<keyword evidence="5 7" id="KW-0472">Membrane</keyword>
<dbReference type="GO" id="GO:0042777">
    <property type="term" value="P:proton motive force-driven plasma membrane ATP synthesis"/>
    <property type="evidence" value="ECO:0007669"/>
    <property type="project" value="UniProtKB-UniRule"/>
</dbReference>
<dbReference type="AlphaFoldDB" id="A0A2U1S8U2"/>
<dbReference type="Pfam" id="PF01991">
    <property type="entry name" value="vATP-synt_E"/>
    <property type="match status" value="1"/>
</dbReference>
<evidence type="ECO:0000256" key="1">
    <source>
        <dbReference type="ARBA" id="ARBA00005901"/>
    </source>
</evidence>
<sequence length="207" mass="22481">MSSGTDKIISSIMSEAQEKADSIIQDAQVEVNQINDKATKDAESEKNKILDNGKKQSDMRYQQIISEAKMNARRAELEAKEEVIDLAFEKATEELTEKASSDDKQYVDSLLGMIKEAACEMGGGDLIVQMKEEDIAKVQGKISSVAADIASATGISTTLAMGDSINTIGGAILKTQSGDIEINNTIEARLDRFKKVLRSEVANVLFN</sequence>
<comment type="subunit">
    <text evidence="7">Has multiple subunits with at least A(3), B(3), C, D, E, F, H, I and proteolipid K(x).</text>
</comment>
<dbReference type="RefSeq" id="WP_116669210.1">
    <property type="nucleotide sequence ID" value="NZ_CALIUN010000006.1"/>
</dbReference>
<dbReference type="SUPFAM" id="SSF160527">
    <property type="entry name" value="V-type ATPase subunit E-like"/>
    <property type="match status" value="1"/>
</dbReference>
<dbReference type="GO" id="GO:0005524">
    <property type="term" value="F:ATP binding"/>
    <property type="evidence" value="ECO:0007669"/>
    <property type="project" value="UniProtKB-UniRule"/>
</dbReference>
<dbReference type="Proteomes" id="UP000245577">
    <property type="component" value="Unassembled WGS sequence"/>
</dbReference>
<organism evidence="8 9">
    <name type="scientific">Methanobrevibacter woesei</name>
    <dbReference type="NCBI Taxonomy" id="190976"/>
    <lineage>
        <taxon>Archaea</taxon>
        <taxon>Methanobacteriati</taxon>
        <taxon>Methanobacteriota</taxon>
        <taxon>Methanomada group</taxon>
        <taxon>Methanobacteria</taxon>
        <taxon>Methanobacteriales</taxon>
        <taxon>Methanobacteriaceae</taxon>
        <taxon>Methanobrevibacter</taxon>
    </lineage>
</organism>
<keyword evidence="9" id="KW-1185">Reference proteome</keyword>
<dbReference type="InterPro" id="IPR002842">
    <property type="entry name" value="ATPase_V1_Esu"/>
</dbReference>
<keyword evidence="2 7" id="KW-0813">Transport</keyword>
<evidence type="ECO:0000256" key="6">
    <source>
        <dbReference type="ARBA" id="ARBA00023310"/>
    </source>
</evidence>
<comment type="function">
    <text evidence="7">Component of the A-type ATP synthase that produces ATP from ADP in the presence of a proton gradient across the membrane.</text>
</comment>
<keyword evidence="6 7" id="KW-0066">ATP synthesis</keyword>
<evidence type="ECO:0000256" key="5">
    <source>
        <dbReference type="ARBA" id="ARBA00023136"/>
    </source>
</evidence>
<proteinExistence type="inferred from homology"/>
<evidence type="ECO:0000256" key="7">
    <source>
        <dbReference type="HAMAP-Rule" id="MF_00311"/>
    </source>
</evidence>
<dbReference type="Gene3D" id="3.30.2320.30">
    <property type="entry name" value="ATP synthase, E subunit, C-terminal"/>
    <property type="match status" value="1"/>
</dbReference>
<dbReference type="GO" id="GO:0046933">
    <property type="term" value="F:proton-transporting ATP synthase activity, rotational mechanism"/>
    <property type="evidence" value="ECO:0007669"/>
    <property type="project" value="UniProtKB-UniRule"/>
</dbReference>
<dbReference type="OrthoDB" id="4691at2157"/>
<protein>
    <recommendedName>
        <fullName evidence="7">A-type ATP synthase subunit E</fullName>
    </recommendedName>
</protein>
<gene>
    <name evidence="7 8" type="primary">atpE</name>
    <name evidence="8" type="ORF">MBBWO_03940</name>
</gene>
<dbReference type="GO" id="GO:0005886">
    <property type="term" value="C:plasma membrane"/>
    <property type="evidence" value="ECO:0007669"/>
    <property type="project" value="UniProtKB-SubCell"/>
</dbReference>
<evidence type="ECO:0000256" key="2">
    <source>
        <dbReference type="ARBA" id="ARBA00022448"/>
    </source>
</evidence>
<keyword evidence="4 7" id="KW-0406">Ion transport</keyword>
<dbReference type="InterPro" id="IPR028987">
    <property type="entry name" value="ATP_synth_B-like_membr_sf"/>
</dbReference>
<evidence type="ECO:0000313" key="9">
    <source>
        <dbReference type="Proteomes" id="UP000245577"/>
    </source>
</evidence>
<comment type="subcellular location">
    <subcellularLocation>
        <location evidence="7">Cell membrane</location>
        <topology evidence="7">Peripheral membrane protein</topology>
    </subcellularLocation>
</comment>
<evidence type="ECO:0000313" key="8">
    <source>
        <dbReference type="EMBL" id="PWB86680.1"/>
    </source>
</evidence>
<dbReference type="GO" id="GO:0046961">
    <property type="term" value="F:proton-transporting ATPase activity, rotational mechanism"/>
    <property type="evidence" value="ECO:0007669"/>
    <property type="project" value="InterPro"/>
</dbReference>
<comment type="similarity">
    <text evidence="1 7">Belongs to the V-ATPase E subunit family.</text>
</comment>
<keyword evidence="7" id="KW-1003">Cell membrane</keyword>